<dbReference type="AlphaFoldDB" id="A0AAD6CVV6"/>
<reference evidence="1 2" key="1">
    <citation type="journal article" date="2023" name="IMA Fungus">
        <title>Comparative genomic study of the Penicillium genus elucidates a diverse pangenome and 15 lateral gene transfer events.</title>
        <authorList>
            <person name="Petersen C."/>
            <person name="Sorensen T."/>
            <person name="Nielsen M.R."/>
            <person name="Sondergaard T.E."/>
            <person name="Sorensen J.L."/>
            <person name="Fitzpatrick D.A."/>
            <person name="Frisvad J.C."/>
            <person name="Nielsen K.L."/>
        </authorList>
    </citation>
    <scope>NUCLEOTIDE SEQUENCE [LARGE SCALE GENOMIC DNA]</scope>
    <source>
        <strain evidence="1 2">IBT 35679</strain>
    </source>
</reference>
<accession>A0AAD6CVV6</accession>
<dbReference type="Proteomes" id="UP001220324">
    <property type="component" value="Unassembled WGS sequence"/>
</dbReference>
<protein>
    <submittedName>
        <fullName evidence="1">Uncharacterized protein</fullName>
    </submittedName>
</protein>
<keyword evidence="2" id="KW-1185">Reference proteome</keyword>
<evidence type="ECO:0000313" key="2">
    <source>
        <dbReference type="Proteomes" id="UP001220324"/>
    </source>
</evidence>
<name>A0AAD6CVV6_9EURO</name>
<sequence>MSGEKEYLNAEEFEDALKALDTEMSHDEWLVAFGPIRLIAAGGFLAVTFLQNRDSTADVDFLIDPEFEREKEIRQGLDNAIVSVALQQSYNRKWMNNDMAIFVSRPSRQSLFKKALEQNITLFQGENLEILAAPIEWALERKLRRIYNGGRGRKAEMDMADALAFLRYLRTRDNGLLVMESVRTMNWNGFDVLPDSRTMQLVAFEYRKKYSEQIFRS</sequence>
<comment type="caution">
    <text evidence="1">The sequence shown here is derived from an EMBL/GenBank/DDBJ whole genome shotgun (WGS) entry which is preliminary data.</text>
</comment>
<proteinExistence type="predicted"/>
<dbReference type="EMBL" id="JAQIZZ010000005">
    <property type="protein sequence ID" value="KAJ5540919.1"/>
    <property type="molecule type" value="Genomic_DNA"/>
</dbReference>
<organism evidence="1 2">
    <name type="scientific">Penicillium frequentans</name>
    <dbReference type="NCBI Taxonomy" id="3151616"/>
    <lineage>
        <taxon>Eukaryota</taxon>
        <taxon>Fungi</taxon>
        <taxon>Dikarya</taxon>
        <taxon>Ascomycota</taxon>
        <taxon>Pezizomycotina</taxon>
        <taxon>Eurotiomycetes</taxon>
        <taxon>Eurotiomycetidae</taxon>
        <taxon>Eurotiales</taxon>
        <taxon>Aspergillaceae</taxon>
        <taxon>Penicillium</taxon>
    </lineage>
</organism>
<gene>
    <name evidence="1" type="ORF">N7494_005995</name>
</gene>
<evidence type="ECO:0000313" key="1">
    <source>
        <dbReference type="EMBL" id="KAJ5540919.1"/>
    </source>
</evidence>